<feature type="region of interest" description="Disordered" evidence="1">
    <location>
        <begin position="69"/>
        <end position="98"/>
    </location>
</feature>
<name>A0AAE1GGE2_PETCI</name>
<sequence length="98" mass="10857">MARGRGTGEGAAWQQQQRRLGPPLPASPVMSCDTCPVIAGRVQTVPDEMIVFDTFQSFCQLAPCPRVSRPWRLARSPQPPNYPPQKNKSPPLDWDSTP</sequence>
<protein>
    <submittedName>
        <fullName evidence="2">Uncharacterized protein</fullName>
    </submittedName>
</protein>
<dbReference type="AlphaFoldDB" id="A0AAE1GGE2"/>
<dbReference type="Proteomes" id="UP001286313">
    <property type="component" value="Unassembled WGS sequence"/>
</dbReference>
<keyword evidence="3" id="KW-1185">Reference proteome</keyword>
<evidence type="ECO:0000313" key="3">
    <source>
        <dbReference type="Proteomes" id="UP001286313"/>
    </source>
</evidence>
<feature type="region of interest" description="Disordered" evidence="1">
    <location>
        <begin position="1"/>
        <end position="26"/>
    </location>
</feature>
<accession>A0AAE1GGE2</accession>
<gene>
    <name evidence="2" type="ORF">Pcinc_004858</name>
</gene>
<evidence type="ECO:0000313" key="2">
    <source>
        <dbReference type="EMBL" id="KAK3891244.1"/>
    </source>
</evidence>
<evidence type="ECO:0000256" key="1">
    <source>
        <dbReference type="SAM" id="MobiDB-lite"/>
    </source>
</evidence>
<proteinExistence type="predicted"/>
<comment type="caution">
    <text evidence="2">The sequence shown here is derived from an EMBL/GenBank/DDBJ whole genome shotgun (WGS) entry which is preliminary data.</text>
</comment>
<reference evidence="2" key="1">
    <citation type="submission" date="2023-10" db="EMBL/GenBank/DDBJ databases">
        <title>Genome assemblies of two species of porcelain crab, Petrolisthes cinctipes and Petrolisthes manimaculis (Anomura: Porcellanidae).</title>
        <authorList>
            <person name="Angst P."/>
        </authorList>
    </citation>
    <scope>NUCLEOTIDE SEQUENCE</scope>
    <source>
        <strain evidence="2">PB745_01</strain>
        <tissue evidence="2">Gill</tissue>
    </source>
</reference>
<organism evidence="2 3">
    <name type="scientific">Petrolisthes cinctipes</name>
    <name type="common">Flat porcelain crab</name>
    <dbReference type="NCBI Taxonomy" id="88211"/>
    <lineage>
        <taxon>Eukaryota</taxon>
        <taxon>Metazoa</taxon>
        <taxon>Ecdysozoa</taxon>
        <taxon>Arthropoda</taxon>
        <taxon>Crustacea</taxon>
        <taxon>Multicrustacea</taxon>
        <taxon>Malacostraca</taxon>
        <taxon>Eumalacostraca</taxon>
        <taxon>Eucarida</taxon>
        <taxon>Decapoda</taxon>
        <taxon>Pleocyemata</taxon>
        <taxon>Anomura</taxon>
        <taxon>Galatheoidea</taxon>
        <taxon>Porcellanidae</taxon>
        <taxon>Petrolisthes</taxon>
    </lineage>
</organism>
<dbReference type="EMBL" id="JAWQEG010000359">
    <property type="protein sequence ID" value="KAK3891244.1"/>
    <property type="molecule type" value="Genomic_DNA"/>
</dbReference>